<name>A0A9P4VSA3_9PEZI</name>
<proteinExistence type="predicted"/>
<accession>A0A9P4VSA3</accession>
<dbReference type="OrthoDB" id="417697at2759"/>
<organism evidence="1 2">
    <name type="scientific">Patellaria atrata CBS 101060</name>
    <dbReference type="NCBI Taxonomy" id="1346257"/>
    <lineage>
        <taxon>Eukaryota</taxon>
        <taxon>Fungi</taxon>
        <taxon>Dikarya</taxon>
        <taxon>Ascomycota</taxon>
        <taxon>Pezizomycotina</taxon>
        <taxon>Dothideomycetes</taxon>
        <taxon>Dothideomycetes incertae sedis</taxon>
        <taxon>Patellariales</taxon>
        <taxon>Patellariaceae</taxon>
        <taxon>Patellaria</taxon>
    </lineage>
</organism>
<dbReference type="EMBL" id="MU006089">
    <property type="protein sequence ID" value="KAF2843791.1"/>
    <property type="molecule type" value="Genomic_DNA"/>
</dbReference>
<evidence type="ECO:0000313" key="1">
    <source>
        <dbReference type="EMBL" id="KAF2843791.1"/>
    </source>
</evidence>
<dbReference type="SUPFAM" id="SSF53335">
    <property type="entry name" value="S-adenosyl-L-methionine-dependent methyltransferases"/>
    <property type="match status" value="1"/>
</dbReference>
<evidence type="ECO:0008006" key="3">
    <source>
        <dbReference type="Google" id="ProtNLM"/>
    </source>
</evidence>
<dbReference type="InterPro" id="IPR029063">
    <property type="entry name" value="SAM-dependent_MTases_sf"/>
</dbReference>
<dbReference type="AlphaFoldDB" id="A0A9P4VSA3"/>
<gene>
    <name evidence="1" type="ORF">M501DRAFT_1054507</name>
</gene>
<dbReference type="Gene3D" id="3.40.50.150">
    <property type="entry name" value="Vaccinia Virus protein VP39"/>
    <property type="match status" value="1"/>
</dbReference>
<protein>
    <recommendedName>
        <fullName evidence="3">Methyltransferase</fullName>
    </recommendedName>
</protein>
<dbReference type="Proteomes" id="UP000799429">
    <property type="component" value="Unassembled WGS sequence"/>
</dbReference>
<comment type="caution">
    <text evidence="1">The sequence shown here is derived from an EMBL/GenBank/DDBJ whole genome shotgun (WGS) entry which is preliminary data.</text>
</comment>
<keyword evidence="2" id="KW-1185">Reference proteome</keyword>
<sequence>MEKFDLVHICTLSGGIRDADPTPVLKTALKMLKPGEWLRFVVDHRNRIGSFEKRGARDQAHLGCDLEKWFEHAGFERVLFERLSWLKQVRKPLTDDLLMALEEMAFNTKRCVKDATGLWGTAWGHSLEEVADGVTMIMDPVICYGRKPFNE</sequence>
<reference evidence="1" key="1">
    <citation type="journal article" date="2020" name="Stud. Mycol.">
        <title>101 Dothideomycetes genomes: a test case for predicting lifestyles and emergence of pathogens.</title>
        <authorList>
            <person name="Haridas S."/>
            <person name="Albert R."/>
            <person name="Binder M."/>
            <person name="Bloem J."/>
            <person name="Labutti K."/>
            <person name="Salamov A."/>
            <person name="Andreopoulos B."/>
            <person name="Baker S."/>
            <person name="Barry K."/>
            <person name="Bills G."/>
            <person name="Bluhm B."/>
            <person name="Cannon C."/>
            <person name="Castanera R."/>
            <person name="Culley D."/>
            <person name="Daum C."/>
            <person name="Ezra D."/>
            <person name="Gonzalez J."/>
            <person name="Henrissat B."/>
            <person name="Kuo A."/>
            <person name="Liang C."/>
            <person name="Lipzen A."/>
            <person name="Lutzoni F."/>
            <person name="Magnuson J."/>
            <person name="Mondo S."/>
            <person name="Nolan M."/>
            <person name="Ohm R."/>
            <person name="Pangilinan J."/>
            <person name="Park H.-J."/>
            <person name="Ramirez L."/>
            <person name="Alfaro M."/>
            <person name="Sun H."/>
            <person name="Tritt A."/>
            <person name="Yoshinaga Y."/>
            <person name="Zwiers L.-H."/>
            <person name="Turgeon B."/>
            <person name="Goodwin S."/>
            <person name="Spatafora J."/>
            <person name="Crous P."/>
            <person name="Grigoriev I."/>
        </authorList>
    </citation>
    <scope>NUCLEOTIDE SEQUENCE</scope>
    <source>
        <strain evidence="1">CBS 101060</strain>
    </source>
</reference>
<evidence type="ECO:0000313" key="2">
    <source>
        <dbReference type="Proteomes" id="UP000799429"/>
    </source>
</evidence>